<gene>
    <name evidence="1" type="ORF">MSG28_000803</name>
</gene>
<reference evidence="1 2" key="1">
    <citation type="journal article" date="2022" name="Genome Biol. Evol.">
        <title>The Spruce Budworm Genome: Reconstructing the Evolutionary History of Antifreeze Proteins.</title>
        <authorList>
            <person name="Beliveau C."/>
            <person name="Gagne P."/>
            <person name="Picq S."/>
            <person name="Vernygora O."/>
            <person name="Keeling C.I."/>
            <person name="Pinkney K."/>
            <person name="Doucet D."/>
            <person name="Wen F."/>
            <person name="Johnston J.S."/>
            <person name="Maaroufi H."/>
            <person name="Boyle B."/>
            <person name="Laroche J."/>
            <person name="Dewar K."/>
            <person name="Juretic N."/>
            <person name="Blackburn G."/>
            <person name="Nisole A."/>
            <person name="Brunet B."/>
            <person name="Brandao M."/>
            <person name="Lumley L."/>
            <person name="Duan J."/>
            <person name="Quan G."/>
            <person name="Lucarotti C.J."/>
            <person name="Roe A.D."/>
            <person name="Sperling F.A.H."/>
            <person name="Levesque R.C."/>
            <person name="Cusson M."/>
        </authorList>
    </citation>
    <scope>NUCLEOTIDE SEQUENCE [LARGE SCALE GENOMIC DNA]</scope>
    <source>
        <strain evidence="1">Glfc:IPQL:Cfum</strain>
    </source>
</reference>
<dbReference type="Proteomes" id="UP001064048">
    <property type="component" value="Chromosome Z"/>
</dbReference>
<comment type="caution">
    <text evidence="1">The sequence shown here is derived from an EMBL/GenBank/DDBJ whole genome shotgun (WGS) entry which is preliminary data.</text>
</comment>
<evidence type="ECO:0000313" key="1">
    <source>
        <dbReference type="EMBL" id="KAI8430581.1"/>
    </source>
</evidence>
<accession>A0ACC0K2G7</accession>
<proteinExistence type="predicted"/>
<organism evidence="1 2">
    <name type="scientific">Choristoneura fumiferana</name>
    <name type="common">Spruce budworm moth</name>
    <name type="synonym">Archips fumiferana</name>
    <dbReference type="NCBI Taxonomy" id="7141"/>
    <lineage>
        <taxon>Eukaryota</taxon>
        <taxon>Metazoa</taxon>
        <taxon>Ecdysozoa</taxon>
        <taxon>Arthropoda</taxon>
        <taxon>Hexapoda</taxon>
        <taxon>Insecta</taxon>
        <taxon>Pterygota</taxon>
        <taxon>Neoptera</taxon>
        <taxon>Endopterygota</taxon>
        <taxon>Lepidoptera</taxon>
        <taxon>Glossata</taxon>
        <taxon>Ditrysia</taxon>
        <taxon>Tortricoidea</taxon>
        <taxon>Tortricidae</taxon>
        <taxon>Tortricinae</taxon>
        <taxon>Choristoneura</taxon>
    </lineage>
</organism>
<evidence type="ECO:0000313" key="2">
    <source>
        <dbReference type="Proteomes" id="UP001064048"/>
    </source>
</evidence>
<keyword evidence="2" id="KW-1185">Reference proteome</keyword>
<sequence>MSFCLLLRSIAVIQVVLALRVLPQERSDYMNERRASKNMKKFDSSNVLLDSVMNNLKKQNRHNQKHGIGVKILRHDEETTVSGMDAPKGEDLAQILREENELKGIGSESSVLLERPYIQHKGKHDFLVMESDHVDPFVTVVPNNIYYNVEKPCVNWLDSCSLQGIRAHLLQKVRSPFK</sequence>
<dbReference type="EMBL" id="CM046131">
    <property type="protein sequence ID" value="KAI8430581.1"/>
    <property type="molecule type" value="Genomic_DNA"/>
</dbReference>
<name>A0ACC0K2G7_CHOFU</name>
<protein>
    <submittedName>
        <fullName evidence="1">Uncharacterized protein</fullName>
    </submittedName>
</protein>